<name>A0ABX9KFA0_9FUSO</name>
<accession>A0ABX9KFA0</accession>
<proteinExistence type="predicted"/>
<evidence type="ECO:0008006" key="3">
    <source>
        <dbReference type="Google" id="ProtNLM"/>
    </source>
</evidence>
<keyword evidence="2" id="KW-1185">Reference proteome</keyword>
<dbReference type="Proteomes" id="UP000263486">
    <property type="component" value="Unassembled WGS sequence"/>
</dbReference>
<sequence>MKKFILFFFITQACFSTEYFSELRVDYSLQNYEENYWYYKGIIGLRHVDEDFYTEFSLIGEEGADPAVDLYRGYLEYYTGDLTLSAGRQTISWGHGYIFNLSDVFNKIDIEDPKSDKRGLDSIRFKYSLSDMSRLELIGFKTDEKDENFAGRYTFLIDNFEIMMNYFHIAELSPLTEKIEKNEKFVLEAKGDLIVGVWGQLSYDKYETDDFHTLVAGVDYNFDLYQKNIYTALEGFYNKEGGGVYLTYNLRINESFEFYQGCLVIDDGGYLNTTLNYIYNDYVNFEFAYNYYHNFEKYGYLTEDNKKLTGEIVFRTRMFF</sequence>
<protein>
    <recommendedName>
        <fullName evidence="3">Porin</fullName>
    </recommendedName>
</protein>
<dbReference type="RefSeq" id="WP_114643008.1">
    <property type="nucleotide sequence ID" value="NZ_JAACIO010000015.1"/>
</dbReference>
<organism evidence="1 2">
    <name type="scientific">Psychrilyobacter piezotolerans</name>
    <dbReference type="NCBI Taxonomy" id="2293438"/>
    <lineage>
        <taxon>Bacteria</taxon>
        <taxon>Fusobacteriati</taxon>
        <taxon>Fusobacteriota</taxon>
        <taxon>Fusobacteriia</taxon>
        <taxon>Fusobacteriales</taxon>
        <taxon>Fusobacteriaceae</taxon>
        <taxon>Psychrilyobacter</taxon>
    </lineage>
</organism>
<gene>
    <name evidence="1" type="ORF">DYH56_11440</name>
</gene>
<dbReference type="EMBL" id="QUAJ01000021">
    <property type="protein sequence ID" value="REI40331.1"/>
    <property type="molecule type" value="Genomic_DNA"/>
</dbReference>
<comment type="caution">
    <text evidence="1">The sequence shown here is derived from an EMBL/GenBank/DDBJ whole genome shotgun (WGS) entry which is preliminary data.</text>
</comment>
<evidence type="ECO:0000313" key="2">
    <source>
        <dbReference type="Proteomes" id="UP000263486"/>
    </source>
</evidence>
<reference evidence="1 2" key="1">
    <citation type="submission" date="2018-08" db="EMBL/GenBank/DDBJ databases">
        <title>Draft genome sequence of Psychrilyobacter sp. strain SD5 isolated from Black Sea water.</title>
        <authorList>
            <person name="Yadav S."/>
            <person name="Villanueva L."/>
            <person name="Damste J.S.S."/>
        </authorList>
    </citation>
    <scope>NUCLEOTIDE SEQUENCE [LARGE SCALE GENOMIC DNA]</scope>
    <source>
        <strain evidence="1 2">SD5</strain>
    </source>
</reference>
<evidence type="ECO:0000313" key="1">
    <source>
        <dbReference type="EMBL" id="REI40331.1"/>
    </source>
</evidence>